<reference evidence="2 3" key="1">
    <citation type="submission" date="2021-04" db="EMBL/GenBank/DDBJ databases">
        <title>novel species isolated from subtropical streams in China.</title>
        <authorList>
            <person name="Lu H."/>
        </authorList>
    </citation>
    <scope>NUCLEOTIDE SEQUENCE [LARGE SCALE GENOMIC DNA]</scope>
    <source>
        <strain evidence="2 3">BYS107W</strain>
    </source>
</reference>
<keyword evidence="1" id="KW-1133">Transmembrane helix</keyword>
<accession>A0A941DI11</accession>
<evidence type="ECO:0000256" key="1">
    <source>
        <dbReference type="SAM" id="Phobius"/>
    </source>
</evidence>
<feature type="transmembrane region" description="Helical" evidence="1">
    <location>
        <begin position="12"/>
        <end position="33"/>
    </location>
</feature>
<keyword evidence="1" id="KW-0812">Transmembrane</keyword>
<evidence type="ECO:0000313" key="3">
    <source>
        <dbReference type="Proteomes" id="UP000680158"/>
    </source>
</evidence>
<keyword evidence="3" id="KW-1185">Reference proteome</keyword>
<proteinExistence type="predicted"/>
<feature type="transmembrane region" description="Helical" evidence="1">
    <location>
        <begin position="226"/>
        <end position="259"/>
    </location>
</feature>
<feature type="transmembrane region" description="Helical" evidence="1">
    <location>
        <begin position="147"/>
        <end position="166"/>
    </location>
</feature>
<keyword evidence="1" id="KW-0472">Membrane</keyword>
<dbReference type="EMBL" id="JAGSPM010000006">
    <property type="protein sequence ID" value="MBR7747272.1"/>
    <property type="molecule type" value="Genomic_DNA"/>
</dbReference>
<name>A0A941DI11_9BURK</name>
<comment type="caution">
    <text evidence="2">The sequence shown here is derived from an EMBL/GenBank/DDBJ whole genome shotgun (WGS) entry which is preliminary data.</text>
</comment>
<gene>
    <name evidence="2" type="ORF">KDM92_11815</name>
</gene>
<sequence length="333" mass="35964">MNATNQSAFSIISIQVIFYLIGIVVMAIAWLSIRDHSNPKRYTTGLFWFLFGIGFLFGDAMIATLGKSLSYKILGGIVMLLALIAGSNLLGSGQHPAQANWDKAAFAGRFQNKLFLPAIAIPIITVILSSLGKDLKIGEYFILDQKNLTLACLTIACVFSLIYAYFITGGTPVVAVQESRRLVDSMGWALILPLMLAMLGGVFVAAKTGQSIQNLVTMFVDPSSRLALIVIYCLGMALFTMVMGNAFAAFPVMAAGIALPFLILQHHASPAPLVAIGMLSGYCGTLMTPMAANFNIIPAALLELKDKYQVIKYQIPTAIAVLICNMILMYFLV</sequence>
<feature type="transmembrane region" description="Helical" evidence="1">
    <location>
        <begin position="279"/>
        <end position="301"/>
    </location>
</feature>
<dbReference type="InterPro" id="IPR009323">
    <property type="entry name" value="DUF979"/>
</dbReference>
<feature type="transmembrane region" description="Helical" evidence="1">
    <location>
        <begin position="114"/>
        <end position="135"/>
    </location>
</feature>
<feature type="transmembrane region" description="Helical" evidence="1">
    <location>
        <begin position="313"/>
        <end position="332"/>
    </location>
</feature>
<dbReference type="RefSeq" id="WP_212684651.1">
    <property type="nucleotide sequence ID" value="NZ_JAGSPM010000006.1"/>
</dbReference>
<feature type="transmembrane region" description="Helical" evidence="1">
    <location>
        <begin position="73"/>
        <end position="94"/>
    </location>
</feature>
<organism evidence="2 3">
    <name type="scientific">Undibacterium baiyunense</name>
    <dbReference type="NCBI Taxonomy" id="2828731"/>
    <lineage>
        <taxon>Bacteria</taxon>
        <taxon>Pseudomonadati</taxon>
        <taxon>Pseudomonadota</taxon>
        <taxon>Betaproteobacteria</taxon>
        <taxon>Burkholderiales</taxon>
        <taxon>Oxalobacteraceae</taxon>
        <taxon>Undibacterium</taxon>
    </lineage>
</organism>
<feature type="transmembrane region" description="Helical" evidence="1">
    <location>
        <begin position="45"/>
        <end position="66"/>
    </location>
</feature>
<dbReference type="AlphaFoldDB" id="A0A941DI11"/>
<protein>
    <submittedName>
        <fullName evidence="2">DUF979 domain-containing protein</fullName>
    </submittedName>
</protein>
<dbReference type="Pfam" id="PF06166">
    <property type="entry name" value="DUF979"/>
    <property type="match status" value="1"/>
</dbReference>
<dbReference type="Proteomes" id="UP000680158">
    <property type="component" value="Unassembled WGS sequence"/>
</dbReference>
<feature type="transmembrane region" description="Helical" evidence="1">
    <location>
        <begin position="186"/>
        <end position="206"/>
    </location>
</feature>
<evidence type="ECO:0000313" key="2">
    <source>
        <dbReference type="EMBL" id="MBR7747272.1"/>
    </source>
</evidence>